<dbReference type="EMBL" id="CP058998">
    <property type="protein sequence ID" value="QLJ52598.1"/>
    <property type="molecule type" value="Genomic_DNA"/>
</dbReference>
<dbReference type="Proteomes" id="UP000510821">
    <property type="component" value="Chromosome"/>
</dbReference>
<dbReference type="KEGG" id="flt:Sv326_0349"/>
<proteinExistence type="predicted"/>
<dbReference type="AlphaFoldDB" id="A0A7D6BLR4"/>
<dbReference type="KEGG" id="flt:Sv326_0386"/>
<dbReference type="EMBL" id="CP058998">
    <property type="protein sequence ID" value="QLJ52561.1"/>
    <property type="molecule type" value="Genomic_DNA"/>
</dbReference>
<dbReference type="KEGG" id="flt:Sv326_0423"/>
<evidence type="ECO:0000313" key="4">
    <source>
        <dbReference type="Proteomes" id="UP000510821"/>
    </source>
</evidence>
<evidence type="ECO:0000313" key="3">
    <source>
        <dbReference type="EMBL" id="QLJ52598.1"/>
    </source>
</evidence>
<evidence type="ECO:0000313" key="1">
    <source>
        <dbReference type="EMBL" id="QLJ52524.1"/>
    </source>
</evidence>
<reference evidence="3" key="1">
    <citation type="journal article" date="2020" name="Appl. Environ. Microbiol.">
        <title>Metabolic Diversity and Evolutionary History of the Archaeal Phylum 'Candidatus Micrarchaeota' Uncovered from a Freshwater Lake Metagenome.</title>
        <authorList>
            <person name="Kadnikov V.V."/>
            <person name="Savvichev A.S."/>
            <person name="Mardanov A.V."/>
            <person name="Beletsky A.V."/>
            <person name="Chupakov A.V."/>
            <person name="Kokryatskaya N.M."/>
            <person name="Pimenov N.V."/>
            <person name="Ravin N.V."/>
        </authorList>
    </citation>
    <scope>NUCLEOTIDE SEQUENCE</scope>
    <source>
        <strain evidence="3">Sv326</strain>
    </source>
</reference>
<dbReference type="EMBL" id="CP058998">
    <property type="protein sequence ID" value="QLJ52524.1"/>
    <property type="molecule type" value="Genomic_DNA"/>
</dbReference>
<accession>A0A7D6BLR4</accession>
<sequence>MPAKPEAALLVARLKQECKPGLDDFYSHADPLIRDVRCMAVKILNGGNGNGKNKT</sequence>
<evidence type="ECO:0000313" key="2">
    <source>
        <dbReference type="EMBL" id="QLJ52561.1"/>
    </source>
</evidence>
<protein>
    <submittedName>
        <fullName evidence="3">Uncharacterized protein</fullName>
    </submittedName>
</protein>
<reference evidence="4" key="2">
    <citation type="submission" date="2020-07" db="EMBL/GenBank/DDBJ databases">
        <title>Metabolic diversity and evolutionary history of the archaeal phylum ###Micrarchaeota### uncovered from a freshwater lake metagenome.</title>
        <authorList>
            <person name="Kadnikov V.V."/>
            <person name="Savvichev A.S."/>
            <person name="Mardanov A.V."/>
            <person name="Beletsky A.V."/>
            <person name="Chupakov A.V."/>
            <person name="Kokryatskaya N.M."/>
            <person name="Pimenov N.V."/>
            <person name="Ravin N.V."/>
        </authorList>
    </citation>
    <scope>NUCLEOTIDE SEQUENCE [LARGE SCALE GENOMIC DNA]</scope>
</reference>
<gene>
    <name evidence="1" type="ORF">Sv326_0349</name>
    <name evidence="2" type="ORF">Sv326_0386</name>
    <name evidence="3" type="ORF">Sv326_0423</name>
</gene>
<organism evidence="3 4">
    <name type="scientific">Fermentimicrarchaeum limneticum</name>
    <dbReference type="NCBI Taxonomy" id="2795018"/>
    <lineage>
        <taxon>Archaea</taxon>
        <taxon>Candidatus Micrarchaeota</taxon>
        <taxon>Candidatus Fermentimicrarchaeales</taxon>
        <taxon>Candidatus Fermentimicrarchaeaceae</taxon>
        <taxon>Candidatus Fermentimicrarchaeum</taxon>
    </lineage>
</organism>
<name>A0A7D6BLR4_FERL1</name>